<keyword evidence="2" id="KW-1185">Reference proteome</keyword>
<protein>
    <submittedName>
        <fullName evidence="1">Uncharacterized protein</fullName>
    </submittedName>
</protein>
<dbReference type="AlphaFoldDB" id="A0A151XF90"/>
<evidence type="ECO:0000313" key="1">
    <source>
        <dbReference type="EMBL" id="KYQ59027.1"/>
    </source>
</evidence>
<reference evidence="1 2" key="1">
    <citation type="submission" date="2015-09" db="EMBL/GenBank/DDBJ databases">
        <title>Trachymyrmex zeteki WGS genome.</title>
        <authorList>
            <person name="Nygaard S."/>
            <person name="Hu H."/>
            <person name="Boomsma J."/>
            <person name="Zhang G."/>
        </authorList>
    </citation>
    <scope>NUCLEOTIDE SEQUENCE [LARGE SCALE GENOMIC DNA]</scope>
    <source>
        <strain evidence="1">Tzet28-1</strain>
        <tissue evidence="1">Whole body</tissue>
    </source>
</reference>
<sequence length="79" mass="9392">FIDCPVEWIREVHIIGDKYMQYDRKRSSSREGCELKDSTLRGKERERIHRITNELRDSIKHLLDALLRGGRAKQGVRKK</sequence>
<proteinExistence type="predicted"/>
<gene>
    <name evidence="1" type="ORF">ALC60_01963</name>
</gene>
<dbReference type="Proteomes" id="UP000075809">
    <property type="component" value="Unassembled WGS sequence"/>
</dbReference>
<name>A0A151XF90_9HYME</name>
<organism evidence="1 2">
    <name type="scientific">Mycetomoellerius zeteki</name>
    <dbReference type="NCBI Taxonomy" id="64791"/>
    <lineage>
        <taxon>Eukaryota</taxon>
        <taxon>Metazoa</taxon>
        <taxon>Ecdysozoa</taxon>
        <taxon>Arthropoda</taxon>
        <taxon>Hexapoda</taxon>
        <taxon>Insecta</taxon>
        <taxon>Pterygota</taxon>
        <taxon>Neoptera</taxon>
        <taxon>Endopterygota</taxon>
        <taxon>Hymenoptera</taxon>
        <taxon>Apocrita</taxon>
        <taxon>Aculeata</taxon>
        <taxon>Formicoidea</taxon>
        <taxon>Formicidae</taxon>
        <taxon>Myrmicinae</taxon>
        <taxon>Mycetomoellerius</taxon>
    </lineage>
</organism>
<evidence type="ECO:0000313" key="2">
    <source>
        <dbReference type="Proteomes" id="UP000075809"/>
    </source>
</evidence>
<feature type="non-terminal residue" evidence="1">
    <location>
        <position position="1"/>
    </location>
</feature>
<dbReference type="EMBL" id="KQ982197">
    <property type="protein sequence ID" value="KYQ59027.1"/>
    <property type="molecule type" value="Genomic_DNA"/>
</dbReference>
<accession>A0A151XF90</accession>